<dbReference type="PROSITE" id="PS00760">
    <property type="entry name" value="SPASE_I_2"/>
    <property type="match status" value="1"/>
</dbReference>
<keyword evidence="7" id="KW-0812">Transmembrane</keyword>
<dbReference type="GO" id="GO:0004252">
    <property type="term" value="F:serine-type endopeptidase activity"/>
    <property type="evidence" value="ECO:0007669"/>
    <property type="project" value="InterPro"/>
</dbReference>
<feature type="active site" evidence="6">
    <location>
        <position position="37"/>
    </location>
</feature>
<evidence type="ECO:0000256" key="3">
    <source>
        <dbReference type="ARBA" id="ARBA00009370"/>
    </source>
</evidence>
<proteinExistence type="inferred from homology"/>
<feature type="active site" evidence="6">
    <location>
        <position position="78"/>
    </location>
</feature>
<evidence type="ECO:0000256" key="5">
    <source>
        <dbReference type="ARBA" id="ARBA00022801"/>
    </source>
</evidence>
<accession>A0A4R7K4E4</accession>
<comment type="catalytic activity">
    <reaction evidence="1 7">
        <text>Cleavage of hydrophobic, N-terminal signal or leader sequences from secreted and periplasmic proteins.</text>
        <dbReference type="EC" id="3.4.21.89"/>
    </reaction>
</comment>
<evidence type="ECO:0000256" key="7">
    <source>
        <dbReference type="RuleBase" id="RU362042"/>
    </source>
</evidence>
<comment type="subcellular location">
    <subcellularLocation>
        <location evidence="2">Cell membrane</location>
        <topology evidence="2">Single-pass type II membrane protein</topology>
    </subcellularLocation>
    <subcellularLocation>
        <location evidence="7">Membrane</location>
        <topology evidence="7">Single-pass type II membrane protein</topology>
    </subcellularLocation>
</comment>
<reference evidence="9 10" key="1">
    <citation type="submission" date="2019-03" db="EMBL/GenBank/DDBJ databases">
        <title>Genomic Encyclopedia of Type Strains, Phase IV (KMG-IV): sequencing the most valuable type-strain genomes for metagenomic binning, comparative biology and taxonomic classification.</title>
        <authorList>
            <person name="Goeker M."/>
        </authorList>
    </citation>
    <scope>NUCLEOTIDE SEQUENCE [LARGE SCALE GENOMIC DNA]</scope>
    <source>
        <strain evidence="9 10">DSM 24455</strain>
    </source>
</reference>
<dbReference type="SUPFAM" id="SSF51306">
    <property type="entry name" value="LexA/Signal peptidase"/>
    <property type="match status" value="1"/>
</dbReference>
<keyword evidence="10" id="KW-1185">Reference proteome</keyword>
<name>A0A4R7K4E4_9CLOT</name>
<evidence type="ECO:0000256" key="2">
    <source>
        <dbReference type="ARBA" id="ARBA00004401"/>
    </source>
</evidence>
<evidence type="ECO:0000313" key="9">
    <source>
        <dbReference type="EMBL" id="TDT46055.1"/>
    </source>
</evidence>
<keyword evidence="7" id="KW-1133">Transmembrane helix</keyword>
<dbReference type="InterPro" id="IPR000223">
    <property type="entry name" value="Pept_S26A_signal_pept_1"/>
</dbReference>
<dbReference type="CDD" id="cd06530">
    <property type="entry name" value="S26_SPase_I"/>
    <property type="match status" value="1"/>
</dbReference>
<keyword evidence="5 7" id="KW-0378">Hydrolase</keyword>
<dbReference type="PRINTS" id="PR00727">
    <property type="entry name" value="LEADERPTASE"/>
</dbReference>
<comment type="caution">
    <text evidence="9">The sequence shown here is derived from an EMBL/GenBank/DDBJ whole genome shotgun (WGS) entry which is preliminary data.</text>
</comment>
<dbReference type="Proteomes" id="UP000295325">
    <property type="component" value="Unassembled WGS sequence"/>
</dbReference>
<comment type="similarity">
    <text evidence="3 7">Belongs to the peptidase S26 family.</text>
</comment>
<evidence type="ECO:0000256" key="6">
    <source>
        <dbReference type="PIRSR" id="PIRSR600223-1"/>
    </source>
</evidence>
<protein>
    <recommendedName>
        <fullName evidence="4 7">Signal peptidase I</fullName>
        <ecNumber evidence="4 7">3.4.21.89</ecNumber>
    </recommendedName>
</protein>
<evidence type="ECO:0000313" key="10">
    <source>
        <dbReference type="Proteomes" id="UP000295325"/>
    </source>
</evidence>
<dbReference type="AlphaFoldDB" id="A0A4R7K4E4"/>
<gene>
    <name evidence="9" type="ORF">EDD71_13811</name>
</gene>
<evidence type="ECO:0000256" key="1">
    <source>
        <dbReference type="ARBA" id="ARBA00000677"/>
    </source>
</evidence>
<organism evidence="9 10">
    <name type="scientific">Fonticella tunisiensis</name>
    <dbReference type="NCBI Taxonomy" id="1096341"/>
    <lineage>
        <taxon>Bacteria</taxon>
        <taxon>Bacillati</taxon>
        <taxon>Bacillota</taxon>
        <taxon>Clostridia</taxon>
        <taxon>Eubacteriales</taxon>
        <taxon>Clostridiaceae</taxon>
        <taxon>Fonticella</taxon>
    </lineage>
</organism>
<sequence length="169" mass="19689">MLKRLINDWIIPIAVAAVIALAINKFLFFQVSVPTESMYPTIKPGDRIIVTRVHNVQNLKRGDIVVFYSDELHETLIKRLIGLPGDEIEIKEDGTVYVNDQRLDEPYVVNRDNKTGRYRVPENSYFFLGDNRLQSKDARYWINHYISADDIQGKARYIIFPFNRFGPLK</sequence>
<dbReference type="EMBL" id="SOAZ01000038">
    <property type="protein sequence ID" value="TDT46055.1"/>
    <property type="molecule type" value="Genomic_DNA"/>
</dbReference>
<feature type="transmembrane region" description="Helical" evidence="7">
    <location>
        <begin position="9"/>
        <end position="29"/>
    </location>
</feature>
<dbReference type="PANTHER" id="PTHR43390">
    <property type="entry name" value="SIGNAL PEPTIDASE I"/>
    <property type="match status" value="1"/>
</dbReference>
<dbReference type="PANTHER" id="PTHR43390:SF1">
    <property type="entry name" value="CHLOROPLAST PROCESSING PEPTIDASE"/>
    <property type="match status" value="1"/>
</dbReference>
<dbReference type="GO" id="GO:0006465">
    <property type="term" value="P:signal peptide processing"/>
    <property type="evidence" value="ECO:0007669"/>
    <property type="project" value="InterPro"/>
</dbReference>
<dbReference type="GO" id="GO:0009003">
    <property type="term" value="F:signal peptidase activity"/>
    <property type="evidence" value="ECO:0007669"/>
    <property type="project" value="UniProtKB-EC"/>
</dbReference>
<keyword evidence="7" id="KW-0645">Protease</keyword>
<dbReference type="Gene3D" id="2.10.109.10">
    <property type="entry name" value="Umud Fragment, subunit A"/>
    <property type="match status" value="1"/>
</dbReference>
<dbReference type="InterPro" id="IPR019533">
    <property type="entry name" value="Peptidase_S26"/>
</dbReference>
<dbReference type="EC" id="3.4.21.89" evidence="4 7"/>
<dbReference type="InterPro" id="IPR019757">
    <property type="entry name" value="Pept_S26A_signal_pept_1_Lys-AS"/>
</dbReference>
<dbReference type="Pfam" id="PF10502">
    <property type="entry name" value="Peptidase_S26"/>
    <property type="match status" value="1"/>
</dbReference>
<keyword evidence="7" id="KW-0472">Membrane</keyword>
<dbReference type="InterPro" id="IPR036286">
    <property type="entry name" value="LexA/Signal_pep-like_sf"/>
</dbReference>
<feature type="domain" description="Peptidase S26" evidence="8">
    <location>
        <begin position="7"/>
        <end position="159"/>
    </location>
</feature>
<dbReference type="GO" id="GO:0005886">
    <property type="term" value="C:plasma membrane"/>
    <property type="evidence" value="ECO:0007669"/>
    <property type="project" value="UniProtKB-SubCell"/>
</dbReference>
<evidence type="ECO:0000256" key="4">
    <source>
        <dbReference type="ARBA" id="ARBA00013208"/>
    </source>
</evidence>
<evidence type="ECO:0000259" key="8">
    <source>
        <dbReference type="Pfam" id="PF10502"/>
    </source>
</evidence>
<dbReference type="NCBIfam" id="TIGR02227">
    <property type="entry name" value="sigpep_I_bact"/>
    <property type="match status" value="1"/>
</dbReference>